<keyword evidence="9" id="KW-0812">Transmembrane</keyword>
<dbReference type="EMBL" id="UYSG01011550">
    <property type="protein sequence ID" value="VDL62802.1"/>
    <property type="molecule type" value="Genomic_DNA"/>
</dbReference>
<evidence type="ECO:0000313" key="10">
    <source>
        <dbReference type="EMBL" id="VDL62802.1"/>
    </source>
</evidence>
<dbReference type="STRING" id="6216.A0A0R3SWT3"/>
<dbReference type="SUPFAM" id="SSF48452">
    <property type="entry name" value="TPR-like"/>
    <property type="match status" value="1"/>
</dbReference>
<dbReference type="OrthoDB" id="10249577at2759"/>
<evidence type="ECO:0000313" key="12">
    <source>
        <dbReference type="WBParaSite" id="HDID_0001016201-mRNA-1"/>
    </source>
</evidence>
<dbReference type="Proteomes" id="UP000274504">
    <property type="component" value="Unassembled WGS sequence"/>
</dbReference>
<keyword evidence="7 8" id="KW-0966">Cell projection</keyword>
<comment type="function">
    <text evidence="8">Required for polyglutamylation of axonemal tubulin. Plays a role in anterograde intraflagellar transport (IFT), the process by which cilia precursors are transported from the base of the cilium to the site of their incorporation at the tip.</text>
</comment>
<evidence type="ECO:0000256" key="3">
    <source>
        <dbReference type="ARBA" id="ARBA00022737"/>
    </source>
</evidence>
<reference evidence="10 11" key="2">
    <citation type="submission" date="2018-11" db="EMBL/GenBank/DDBJ databases">
        <authorList>
            <consortium name="Pathogen Informatics"/>
        </authorList>
    </citation>
    <scope>NUCLEOTIDE SEQUENCE [LARGE SCALE GENOMIC DNA]</scope>
</reference>
<dbReference type="GO" id="GO:0005879">
    <property type="term" value="C:axonemal microtubule"/>
    <property type="evidence" value="ECO:0007669"/>
    <property type="project" value="UniProtKB-UniRule"/>
</dbReference>
<dbReference type="InterPro" id="IPR039941">
    <property type="entry name" value="TT30"/>
</dbReference>
<dbReference type="GO" id="GO:0030992">
    <property type="term" value="C:intraciliary transport particle B"/>
    <property type="evidence" value="ECO:0007669"/>
    <property type="project" value="TreeGrafter"/>
</dbReference>
<sequence>MDQIKDGQYTLTIYGYLRMQKYSEVINVLFHQRFMTPTSRAALSLLAYCYFQTHDFVRASDCYEQLTHICPNNATYRLQFAHCLHRAGLNDAAMKIVTSMASTDTGSNLGDEDPRRNQIQALKLQAAICFDNGDVSGASALVRQCSDEDPDIIINTGCLLYQENKYKEACARFLQALSIVGFQPALVYYIALCYYQMKLYTQALKHIVDIIEHGIHTHPELGVGMITDGVGVRSVGNTPTLHETALVEAFNLKAAIEFNLGNTISAREALTDMPPRSEEELDYISLHNQAIIIDMAVAPTEGFHKLQFLLQQPVFPREAFANLLLLYIKYHYFDLAADVIAENNDLVNQCLTFELQEFIEAVIVSQDAPQEAYHRLDKMALRYTERLCHLTKRIQEARKEMDEETLKVALSEYEMDFEKYIPILMQQAKIYWDAKNYRQVEKILRKSAEFCKDNETWMLNVGHVLFMLQQQKEGEEGTRHGDANSFYEPIVRGHFENLLDVSAIVVANLCVVYIMADENSDAEKLIRKLEKEEEAAAYDDEELDGEKMKPFHVCIVNLVIGTLYCTRGNYDFGITRVIRSLEPYQKKLCTDTWHYAKRCLLSMIENLAAHTIIVKDSVLLDCIEFLEHCEIYGRNVKVLADQPLEGEHRHSGQNTITFEARLLKFLLLQILNN</sequence>
<evidence type="ECO:0000256" key="5">
    <source>
        <dbReference type="ARBA" id="ARBA00022803"/>
    </source>
</evidence>
<keyword evidence="9" id="KW-1133">Transmembrane helix</keyword>
<organism evidence="12">
    <name type="scientific">Hymenolepis diminuta</name>
    <name type="common">Rat tapeworm</name>
    <dbReference type="NCBI Taxonomy" id="6216"/>
    <lineage>
        <taxon>Eukaryota</taxon>
        <taxon>Metazoa</taxon>
        <taxon>Spiralia</taxon>
        <taxon>Lophotrochozoa</taxon>
        <taxon>Platyhelminthes</taxon>
        <taxon>Cestoda</taxon>
        <taxon>Eucestoda</taxon>
        <taxon>Cyclophyllidea</taxon>
        <taxon>Hymenolepididae</taxon>
        <taxon>Hymenolepis</taxon>
    </lineage>
</organism>
<evidence type="ECO:0000256" key="8">
    <source>
        <dbReference type="RuleBase" id="RU367070"/>
    </source>
</evidence>
<dbReference type="GO" id="GO:0042073">
    <property type="term" value="P:intraciliary transport"/>
    <property type="evidence" value="ECO:0007669"/>
    <property type="project" value="UniProtKB-UniRule"/>
</dbReference>
<proteinExistence type="inferred from homology"/>
<dbReference type="FunFam" id="1.25.40.10:FF:000186">
    <property type="entry name" value="Tetratricopeptide repeat domain 30A"/>
    <property type="match status" value="1"/>
</dbReference>
<dbReference type="Gene3D" id="1.25.40.10">
    <property type="entry name" value="Tetratricopeptide repeat domain"/>
    <property type="match status" value="1"/>
</dbReference>
<keyword evidence="9" id="KW-0472">Membrane</keyword>
<evidence type="ECO:0000256" key="2">
    <source>
        <dbReference type="ARBA" id="ARBA00009522"/>
    </source>
</evidence>
<dbReference type="InterPro" id="IPR011990">
    <property type="entry name" value="TPR-like_helical_dom_sf"/>
</dbReference>
<dbReference type="PANTHER" id="PTHR20931:SF0">
    <property type="entry name" value="TETRATRICOPEPTIDE REPEAT PROTEIN 30"/>
    <property type="match status" value="1"/>
</dbReference>
<evidence type="ECO:0000256" key="1">
    <source>
        <dbReference type="ARBA" id="ARBA00004138"/>
    </source>
</evidence>
<dbReference type="PANTHER" id="PTHR20931">
    <property type="entry name" value="TETRATRICOPEPTIDE REPEAT PROTEIN 30"/>
    <property type="match status" value="1"/>
</dbReference>
<evidence type="ECO:0000256" key="9">
    <source>
        <dbReference type="SAM" id="Phobius"/>
    </source>
</evidence>
<reference evidence="12" key="1">
    <citation type="submission" date="2017-02" db="UniProtKB">
        <authorList>
            <consortium name="WormBaseParasite"/>
        </authorList>
    </citation>
    <scope>IDENTIFICATION</scope>
</reference>
<keyword evidence="4 8" id="KW-0970">Cilium biogenesis/degradation</keyword>
<dbReference type="InterPro" id="IPR019734">
    <property type="entry name" value="TPR_rpt"/>
</dbReference>
<name>A0A0R3SWT3_HYMDI</name>
<keyword evidence="6 8" id="KW-0969">Cilium</keyword>
<protein>
    <recommendedName>
        <fullName evidence="8">Tetratricopeptide repeat protein 30</fullName>
    </recommendedName>
</protein>
<evidence type="ECO:0000256" key="6">
    <source>
        <dbReference type="ARBA" id="ARBA00023069"/>
    </source>
</evidence>
<comment type="similarity">
    <text evidence="2 8">Belongs to the TTC30/dfy-1/fleer family.</text>
</comment>
<evidence type="ECO:0000313" key="11">
    <source>
        <dbReference type="Proteomes" id="UP000274504"/>
    </source>
</evidence>
<comment type="subcellular location">
    <subcellularLocation>
        <location evidence="1 8">Cell projection</location>
        <location evidence="1 8">Cilium</location>
    </subcellularLocation>
</comment>
<dbReference type="GO" id="GO:0120170">
    <property type="term" value="F:intraciliary transport particle B binding"/>
    <property type="evidence" value="ECO:0007669"/>
    <property type="project" value="TreeGrafter"/>
</dbReference>
<dbReference type="WBParaSite" id="HDID_0001016201-mRNA-1">
    <property type="protein sequence ID" value="HDID_0001016201-mRNA-1"/>
    <property type="gene ID" value="HDID_0001016201"/>
</dbReference>
<accession>A0A0R3SWT3</accession>
<keyword evidence="5 8" id="KW-0802">TPR repeat</keyword>
<keyword evidence="3" id="KW-0677">Repeat</keyword>
<gene>
    <name evidence="10" type="ORF">HDID_LOCUS10160</name>
</gene>
<evidence type="ECO:0000256" key="7">
    <source>
        <dbReference type="ARBA" id="ARBA00023273"/>
    </source>
</evidence>
<dbReference type="AlphaFoldDB" id="A0A0R3SWT3"/>
<dbReference type="SMART" id="SM00028">
    <property type="entry name" value="TPR"/>
    <property type="match status" value="4"/>
</dbReference>
<evidence type="ECO:0000256" key="4">
    <source>
        <dbReference type="ARBA" id="ARBA00022794"/>
    </source>
</evidence>
<feature type="transmembrane region" description="Helical" evidence="9">
    <location>
        <begin position="173"/>
        <end position="195"/>
    </location>
</feature>